<evidence type="ECO:0000313" key="1">
    <source>
        <dbReference type="Proteomes" id="UP000887581"/>
    </source>
</evidence>
<keyword evidence="1" id="KW-1185">Reference proteome</keyword>
<evidence type="ECO:0000313" key="2">
    <source>
        <dbReference type="WBParaSite" id="sdigi.contig15.g1445.t1"/>
    </source>
</evidence>
<reference evidence="2" key="1">
    <citation type="submission" date="2022-11" db="UniProtKB">
        <authorList>
            <consortium name="WormBaseParasite"/>
        </authorList>
    </citation>
    <scope>IDENTIFICATION</scope>
</reference>
<name>A0A915PFZ9_9BILA</name>
<dbReference type="Proteomes" id="UP000887581">
    <property type="component" value="Unplaced"/>
</dbReference>
<sequence>MCSAGVSCREGQGEANAERAYVICAKIRSGYRDRRECISATWPLFEWRLEGAALTARRHCF</sequence>
<dbReference type="WBParaSite" id="sdigi.contig15.g1445.t1">
    <property type="protein sequence ID" value="sdigi.contig15.g1445.t1"/>
    <property type="gene ID" value="sdigi.contig15.g1445"/>
</dbReference>
<protein>
    <submittedName>
        <fullName evidence="2">Uncharacterized protein</fullName>
    </submittedName>
</protein>
<accession>A0A915PFZ9</accession>
<organism evidence="1 2">
    <name type="scientific">Setaria digitata</name>
    <dbReference type="NCBI Taxonomy" id="48799"/>
    <lineage>
        <taxon>Eukaryota</taxon>
        <taxon>Metazoa</taxon>
        <taxon>Ecdysozoa</taxon>
        <taxon>Nematoda</taxon>
        <taxon>Chromadorea</taxon>
        <taxon>Rhabditida</taxon>
        <taxon>Spirurina</taxon>
        <taxon>Spiruromorpha</taxon>
        <taxon>Filarioidea</taxon>
        <taxon>Setariidae</taxon>
        <taxon>Setaria</taxon>
    </lineage>
</organism>
<proteinExistence type="predicted"/>
<dbReference type="AlphaFoldDB" id="A0A915PFZ9"/>